<evidence type="ECO:0000259" key="11">
    <source>
        <dbReference type="SMART" id="SM00460"/>
    </source>
</evidence>
<keyword evidence="13" id="KW-1185">Reference proteome</keyword>
<dbReference type="SUPFAM" id="SSF81296">
    <property type="entry name" value="E set domains"/>
    <property type="match status" value="1"/>
</dbReference>
<feature type="active site" evidence="8">
    <location>
        <position position="412"/>
    </location>
</feature>
<dbReference type="GO" id="GO:0046872">
    <property type="term" value="F:metal ion binding"/>
    <property type="evidence" value="ECO:0007669"/>
    <property type="project" value="UniProtKB-KW"/>
</dbReference>
<dbReference type="InterPro" id="IPR013808">
    <property type="entry name" value="Transglutaminase_AS"/>
</dbReference>
<evidence type="ECO:0000256" key="1">
    <source>
        <dbReference type="ARBA" id="ARBA00005968"/>
    </source>
</evidence>
<proteinExistence type="inferred from homology"/>
<dbReference type="FunFam" id="2.60.40.10:FF:000171">
    <property type="entry name" value="protein-glutamine gamma-glutamyltransferase 6"/>
    <property type="match status" value="1"/>
</dbReference>
<dbReference type="InterPro" id="IPR023608">
    <property type="entry name" value="Transglutaminase_animal"/>
</dbReference>
<evidence type="ECO:0000256" key="3">
    <source>
        <dbReference type="ARBA" id="ARBA00022723"/>
    </source>
</evidence>
<evidence type="ECO:0000256" key="6">
    <source>
        <dbReference type="ARBA" id="ARBA00024222"/>
    </source>
</evidence>
<dbReference type="GO" id="GO:0003810">
    <property type="term" value="F:protein-glutamine gamma-glutamyltransferase activity"/>
    <property type="evidence" value="ECO:0007669"/>
    <property type="project" value="UniProtKB-EC"/>
</dbReference>
<evidence type="ECO:0000256" key="7">
    <source>
        <dbReference type="ARBA" id="ARBA00051843"/>
    </source>
</evidence>
<evidence type="ECO:0000256" key="2">
    <source>
        <dbReference type="ARBA" id="ARBA00022679"/>
    </source>
</evidence>
<dbReference type="FunFam" id="2.60.40.10:FF:000090">
    <property type="entry name" value="Protein-glutamine gamma-glutamyltransferase 2"/>
    <property type="match status" value="1"/>
</dbReference>
<dbReference type="InterPro" id="IPR036238">
    <property type="entry name" value="Transglutaminase_C_sf"/>
</dbReference>
<feature type="binding site" evidence="9">
    <location>
        <position position="502"/>
    </location>
    <ligand>
        <name>Ca(2+)</name>
        <dbReference type="ChEBI" id="CHEBI:29108"/>
    </ligand>
</feature>
<dbReference type="InterPro" id="IPR002931">
    <property type="entry name" value="Transglutaminase-like"/>
</dbReference>
<comment type="caution">
    <text evidence="12">The sequence shown here is derived from an EMBL/GenBank/DDBJ whole genome shotgun (WGS) entry which is preliminary data.</text>
</comment>
<keyword evidence="3 9" id="KW-0479">Metal-binding</keyword>
<dbReference type="EMBL" id="BGPR01010835">
    <property type="protein sequence ID" value="GBN48216.1"/>
    <property type="molecule type" value="Genomic_DNA"/>
</dbReference>
<dbReference type="PIRSF" id="PIRSF000459">
    <property type="entry name" value="TGM_EBP42"/>
    <property type="match status" value="1"/>
</dbReference>
<sequence>MPKANSGSCLGDVSRTKRLAVEAIALGSKAASGPVSPDKQNDDDVLVVQGIDLHLEENVAAHYTGDYDIVQAEKPCLVLRRGFPFKLGVKLNRSYDKEKDVVCLVFTAKDATNPSYSQGTMIFCPVMPSDNAVLPSDAWQAKLLSGSEENSISVEVTTTPNCIVGDWILEVDTKLKEEKEGQSKSLRYTAKQPVYILFNPWCKQDVVYMSEYEHRKEYVLNEGGLIWRGTNNRLRPCVWNYGQFEEDVMECAVYLLGHIAKLSMVARADPVKVVRHISAVVNSPDDNGVLVGNWSNDYGGGQPPTHWSGSVAILQQYYKTKKPVKYGQCWVFSGVVTTVCRALGIPCRSVTNFASAHDTHNSLTIDYFYDEEGEALDKLNIDSVWNFHVWNEVWMERPDLEPGGYSGWQAIDATPQEESDGLYRCGPCSVAAIKRGEIQKNYDGPFVFAEVNADKVYWRFRGKNQPLKLINRKTEAIGQFISTKAVGAYEREDITSEYKYSENSKEEREVMLRALRQCGNVFSRYYLNDEFEDVQFDFQLLDDIVIGQPFNVKLTMKNKGLEKKTYTVKGVLAVHTVLYTGQLKNAVKKEKFEINIGEGADKEVIMNVSYDEYEKLLVDQAAFNMIAMANVEETGFDYFAQDDFRVRKPDIKFEIEGDLVQGEEFKVTAQFKNPLPRPVRKGYFVIEGPGLGQPLKLRLKEDVAPDAMAQVTCKLRPKTSGEKNIAAKFTSRELDDVDGYVVINVKPKVVVTEPENNKPSDNDNEIPLYPNVDGN</sequence>
<gene>
    <name evidence="12" type="primary">ANNU_3</name>
    <name evidence="12" type="ORF">AVEN_60411_1</name>
</gene>
<feature type="binding site" evidence="9">
    <location>
        <position position="454"/>
    </location>
    <ligand>
        <name>Ca(2+)</name>
        <dbReference type="ChEBI" id="CHEBI:29108"/>
    </ligand>
</feature>
<dbReference type="SUPFAM" id="SSF54001">
    <property type="entry name" value="Cysteine proteinases"/>
    <property type="match status" value="1"/>
</dbReference>
<comment type="similarity">
    <text evidence="1">Belongs to the transglutaminase superfamily. Transglutaminase family.</text>
</comment>
<dbReference type="OrthoDB" id="437511at2759"/>
<dbReference type="InterPro" id="IPR038765">
    <property type="entry name" value="Papain-like_cys_pep_sf"/>
</dbReference>
<keyword evidence="2" id="KW-0808">Transferase</keyword>
<organism evidence="12 13">
    <name type="scientific">Araneus ventricosus</name>
    <name type="common">Orbweaver spider</name>
    <name type="synonym">Epeira ventricosa</name>
    <dbReference type="NCBI Taxonomy" id="182803"/>
    <lineage>
        <taxon>Eukaryota</taxon>
        <taxon>Metazoa</taxon>
        <taxon>Ecdysozoa</taxon>
        <taxon>Arthropoda</taxon>
        <taxon>Chelicerata</taxon>
        <taxon>Arachnida</taxon>
        <taxon>Araneae</taxon>
        <taxon>Araneomorphae</taxon>
        <taxon>Entelegynae</taxon>
        <taxon>Araneoidea</taxon>
        <taxon>Araneidae</taxon>
        <taxon>Araneus</taxon>
    </lineage>
</organism>
<feature type="binding site" evidence="9">
    <location>
        <position position="507"/>
    </location>
    <ligand>
        <name>Ca(2+)</name>
        <dbReference type="ChEBI" id="CHEBI:29108"/>
    </ligand>
</feature>
<evidence type="ECO:0000256" key="10">
    <source>
        <dbReference type="SAM" id="MobiDB-lite"/>
    </source>
</evidence>
<accession>A0A4Y2PDW0</accession>
<dbReference type="EC" id="2.3.2.13" evidence="6"/>
<dbReference type="InterPro" id="IPR050779">
    <property type="entry name" value="Transglutaminase"/>
</dbReference>
<dbReference type="Pfam" id="PF00868">
    <property type="entry name" value="Transglut_N"/>
    <property type="match status" value="1"/>
</dbReference>
<dbReference type="Pfam" id="PF00927">
    <property type="entry name" value="Transglut_C"/>
    <property type="match status" value="2"/>
</dbReference>
<comment type="catalytic activity">
    <reaction evidence="7">
        <text>L-glutaminyl-[protein] + L-lysyl-[protein] = [protein]-L-lysyl-N(6)-5-L-glutamyl-[protein] + NH4(+)</text>
        <dbReference type="Rhea" id="RHEA:54816"/>
        <dbReference type="Rhea" id="RHEA-COMP:9752"/>
        <dbReference type="Rhea" id="RHEA-COMP:10207"/>
        <dbReference type="Rhea" id="RHEA-COMP:14005"/>
        <dbReference type="ChEBI" id="CHEBI:28938"/>
        <dbReference type="ChEBI" id="CHEBI:29969"/>
        <dbReference type="ChEBI" id="CHEBI:30011"/>
        <dbReference type="ChEBI" id="CHEBI:138370"/>
        <dbReference type="EC" id="2.3.2.13"/>
    </reaction>
</comment>
<dbReference type="PANTHER" id="PTHR11590:SF69">
    <property type="entry name" value="RE08173P"/>
    <property type="match status" value="1"/>
</dbReference>
<keyword evidence="5" id="KW-0012">Acyltransferase</keyword>
<dbReference type="InterPro" id="IPR014756">
    <property type="entry name" value="Ig_E-set"/>
</dbReference>
<comment type="cofactor">
    <cofactor evidence="9">
        <name>Ca(2+)</name>
        <dbReference type="ChEBI" id="CHEBI:29108"/>
    </cofactor>
    <text evidence="9">Binds 1 Ca(2+) ion per subunit.</text>
</comment>
<keyword evidence="4 9" id="KW-0106">Calcium</keyword>
<dbReference type="SMART" id="SM00460">
    <property type="entry name" value="TGc"/>
    <property type="match status" value="1"/>
</dbReference>
<dbReference type="InterPro" id="IPR036985">
    <property type="entry name" value="Transglutaminase-like_sf"/>
</dbReference>
<feature type="active site" evidence="8">
    <location>
        <position position="388"/>
    </location>
</feature>
<protein>
    <recommendedName>
        <fullName evidence="6">protein-glutamine gamma-glutamyltransferase</fullName>
        <ecNumber evidence="6">2.3.2.13</ecNumber>
    </recommendedName>
</protein>
<dbReference type="SUPFAM" id="SSF49309">
    <property type="entry name" value="Transglutaminase, two C-terminal domains"/>
    <property type="match status" value="2"/>
</dbReference>
<dbReference type="Pfam" id="PF01841">
    <property type="entry name" value="Transglut_core"/>
    <property type="match status" value="1"/>
</dbReference>
<dbReference type="InterPro" id="IPR013783">
    <property type="entry name" value="Ig-like_fold"/>
</dbReference>
<feature type="active site" evidence="8">
    <location>
        <position position="329"/>
    </location>
</feature>
<dbReference type="InterPro" id="IPR008958">
    <property type="entry name" value="Transglutaminase_C"/>
</dbReference>
<feature type="region of interest" description="Disordered" evidence="10">
    <location>
        <begin position="752"/>
        <end position="775"/>
    </location>
</feature>
<dbReference type="PANTHER" id="PTHR11590">
    <property type="entry name" value="PROTEIN-GLUTAMINE GAMMA-GLUTAMYLTRANSFERASE"/>
    <property type="match status" value="1"/>
</dbReference>
<dbReference type="Gene3D" id="2.60.40.10">
    <property type="entry name" value="Immunoglobulins"/>
    <property type="match status" value="3"/>
</dbReference>
<dbReference type="AlphaFoldDB" id="A0A4Y2PDW0"/>
<dbReference type="PROSITE" id="PS00547">
    <property type="entry name" value="TRANSGLUTAMINASES"/>
    <property type="match status" value="1"/>
</dbReference>
<evidence type="ECO:0000256" key="9">
    <source>
        <dbReference type="PIRSR" id="PIRSR000459-2"/>
    </source>
</evidence>
<evidence type="ECO:0000313" key="13">
    <source>
        <dbReference type="Proteomes" id="UP000499080"/>
    </source>
</evidence>
<dbReference type="Gene3D" id="3.90.260.10">
    <property type="entry name" value="Transglutaminase-like"/>
    <property type="match status" value="1"/>
</dbReference>
<dbReference type="FunFam" id="3.90.260.10:FF:000001">
    <property type="entry name" value="Protein-glutamine gamma-glutamyltransferase 2"/>
    <property type="match status" value="1"/>
</dbReference>
<evidence type="ECO:0000256" key="5">
    <source>
        <dbReference type="ARBA" id="ARBA00023315"/>
    </source>
</evidence>
<feature type="domain" description="Transglutaminase-like" evidence="11">
    <location>
        <begin position="321"/>
        <end position="415"/>
    </location>
</feature>
<dbReference type="Proteomes" id="UP000499080">
    <property type="component" value="Unassembled WGS sequence"/>
</dbReference>
<evidence type="ECO:0000256" key="8">
    <source>
        <dbReference type="PIRSR" id="PIRSR000459-1"/>
    </source>
</evidence>
<dbReference type="InterPro" id="IPR001102">
    <property type="entry name" value="Transglutaminase_N"/>
</dbReference>
<reference evidence="12 13" key="1">
    <citation type="journal article" date="2019" name="Sci. Rep.">
        <title>Orb-weaving spider Araneus ventricosus genome elucidates the spidroin gene catalogue.</title>
        <authorList>
            <person name="Kono N."/>
            <person name="Nakamura H."/>
            <person name="Ohtoshi R."/>
            <person name="Moran D.A.P."/>
            <person name="Shinohara A."/>
            <person name="Yoshida Y."/>
            <person name="Fujiwara M."/>
            <person name="Mori M."/>
            <person name="Tomita M."/>
            <person name="Arakawa K."/>
        </authorList>
    </citation>
    <scope>NUCLEOTIDE SEQUENCE [LARGE SCALE GENOMIC DNA]</scope>
</reference>
<name>A0A4Y2PDW0_ARAVE</name>
<evidence type="ECO:0000256" key="4">
    <source>
        <dbReference type="ARBA" id="ARBA00022837"/>
    </source>
</evidence>
<feature type="binding site" evidence="9">
    <location>
        <position position="452"/>
    </location>
    <ligand>
        <name>Ca(2+)</name>
        <dbReference type="ChEBI" id="CHEBI:29108"/>
    </ligand>
</feature>
<evidence type="ECO:0000313" key="12">
    <source>
        <dbReference type="EMBL" id="GBN48216.1"/>
    </source>
</evidence>